<organism evidence="2 3">
    <name type="scientific">Thalictrum thalictroides</name>
    <name type="common">Rue-anemone</name>
    <name type="synonym">Anemone thalictroides</name>
    <dbReference type="NCBI Taxonomy" id="46969"/>
    <lineage>
        <taxon>Eukaryota</taxon>
        <taxon>Viridiplantae</taxon>
        <taxon>Streptophyta</taxon>
        <taxon>Embryophyta</taxon>
        <taxon>Tracheophyta</taxon>
        <taxon>Spermatophyta</taxon>
        <taxon>Magnoliopsida</taxon>
        <taxon>Ranunculales</taxon>
        <taxon>Ranunculaceae</taxon>
        <taxon>Thalictroideae</taxon>
        <taxon>Thalictrum</taxon>
    </lineage>
</organism>
<feature type="compositionally biased region" description="Basic and acidic residues" evidence="1">
    <location>
        <begin position="18"/>
        <end position="31"/>
    </location>
</feature>
<comment type="caution">
    <text evidence="2">The sequence shown here is derived from an EMBL/GenBank/DDBJ whole genome shotgun (WGS) entry which is preliminary data.</text>
</comment>
<evidence type="ECO:0000256" key="1">
    <source>
        <dbReference type="SAM" id="MobiDB-lite"/>
    </source>
</evidence>
<dbReference type="OrthoDB" id="1098796at2759"/>
<dbReference type="EMBL" id="JABWDY010007946">
    <property type="protein sequence ID" value="KAF5202552.1"/>
    <property type="molecule type" value="Genomic_DNA"/>
</dbReference>
<protein>
    <submittedName>
        <fullName evidence="2">Uncharacterized protein</fullName>
    </submittedName>
</protein>
<dbReference type="AlphaFoldDB" id="A0A7J6X2K9"/>
<evidence type="ECO:0000313" key="2">
    <source>
        <dbReference type="EMBL" id="KAF5202552.1"/>
    </source>
</evidence>
<sequence length="83" mass="9724">MDSDKKNKKRQVNWEVNVDERRTKLSEDSSKNVKKTSTTEAEVEEFFAMIRILHSTNKYFKDRGKNVEDVGENIVFDLNADPE</sequence>
<dbReference type="Proteomes" id="UP000554482">
    <property type="component" value="Unassembled WGS sequence"/>
</dbReference>
<proteinExistence type="predicted"/>
<keyword evidence="3" id="KW-1185">Reference proteome</keyword>
<reference evidence="2 3" key="1">
    <citation type="submission" date="2020-06" db="EMBL/GenBank/DDBJ databases">
        <title>Transcriptomic and genomic resources for Thalictrum thalictroides and T. hernandezii: Facilitating candidate gene discovery in an emerging model plant lineage.</title>
        <authorList>
            <person name="Arias T."/>
            <person name="Riano-Pachon D.M."/>
            <person name="Di Stilio V.S."/>
        </authorList>
    </citation>
    <scope>NUCLEOTIDE SEQUENCE [LARGE SCALE GENOMIC DNA]</scope>
    <source>
        <strain evidence="3">cv. WT478/WT964</strain>
        <tissue evidence="2">Leaves</tissue>
    </source>
</reference>
<gene>
    <name evidence="2" type="ORF">FRX31_007861</name>
</gene>
<feature type="compositionally biased region" description="Basic residues" evidence="1">
    <location>
        <begin position="1"/>
        <end position="11"/>
    </location>
</feature>
<accession>A0A7J6X2K9</accession>
<evidence type="ECO:0000313" key="3">
    <source>
        <dbReference type="Proteomes" id="UP000554482"/>
    </source>
</evidence>
<feature type="region of interest" description="Disordered" evidence="1">
    <location>
        <begin position="1"/>
        <end position="38"/>
    </location>
</feature>
<name>A0A7J6X2K9_THATH</name>